<dbReference type="CDD" id="cd00063">
    <property type="entry name" value="FN3"/>
    <property type="match status" value="1"/>
</dbReference>
<dbReference type="InterPro" id="IPR029058">
    <property type="entry name" value="AB_hydrolase_fold"/>
</dbReference>
<sequence length="268" mass="28758">MLAPGLTATLNSDGSIILTWSAPDDGSVTGYHVLLRRPKEGEETLIIYVSEMGNTATTYTDTGTDLNASTIHVGGTGVALLRGGSGRPVLVLHEELGHPGWLSWHDDLAQDHSLLVPVHPGFGPLPRADWISSVRDLAGFYSRMLREMALGPVGVIGFSLGGWIAAEMAAANSGQFRRMVLVAPTGLRPGEGEIMDLFVVTARAYLDASVHDASATPEFASLYGREETPEQFEAWEDARAESARLAWKPYMHNPSLPSLLQGVQGLPT</sequence>
<dbReference type="Gene3D" id="3.40.50.1820">
    <property type="entry name" value="alpha/beta hydrolase"/>
    <property type="match status" value="1"/>
</dbReference>
<keyword evidence="3" id="KW-1185">Reference proteome</keyword>
<evidence type="ECO:0000313" key="3">
    <source>
        <dbReference type="Proteomes" id="UP001174909"/>
    </source>
</evidence>
<proteinExistence type="predicted"/>
<evidence type="ECO:0000259" key="1">
    <source>
        <dbReference type="Pfam" id="PF12697"/>
    </source>
</evidence>
<name>A0AA35WPV5_GEOBA</name>
<dbReference type="InterPro" id="IPR003961">
    <property type="entry name" value="FN3_dom"/>
</dbReference>
<reference evidence="2" key="1">
    <citation type="submission" date="2023-03" db="EMBL/GenBank/DDBJ databases">
        <authorList>
            <person name="Steffen K."/>
            <person name="Cardenas P."/>
        </authorList>
    </citation>
    <scope>NUCLEOTIDE SEQUENCE</scope>
</reference>
<gene>
    <name evidence="2" type="ORF">GBAR_LOCUS16718</name>
</gene>
<evidence type="ECO:0000313" key="2">
    <source>
        <dbReference type="EMBL" id="CAI8029423.1"/>
    </source>
</evidence>
<dbReference type="Gene3D" id="2.60.40.10">
    <property type="entry name" value="Immunoglobulins"/>
    <property type="match status" value="1"/>
</dbReference>
<protein>
    <recommendedName>
        <fullName evidence="1">AB hydrolase-1 domain-containing protein</fullName>
    </recommendedName>
</protein>
<dbReference type="Pfam" id="PF12697">
    <property type="entry name" value="Abhydrolase_6"/>
    <property type="match status" value="1"/>
</dbReference>
<comment type="caution">
    <text evidence="2">The sequence shown here is derived from an EMBL/GenBank/DDBJ whole genome shotgun (WGS) entry which is preliminary data.</text>
</comment>
<organism evidence="2 3">
    <name type="scientific">Geodia barretti</name>
    <name type="common">Barrett's horny sponge</name>
    <dbReference type="NCBI Taxonomy" id="519541"/>
    <lineage>
        <taxon>Eukaryota</taxon>
        <taxon>Metazoa</taxon>
        <taxon>Porifera</taxon>
        <taxon>Demospongiae</taxon>
        <taxon>Heteroscleromorpha</taxon>
        <taxon>Tetractinellida</taxon>
        <taxon>Astrophorina</taxon>
        <taxon>Geodiidae</taxon>
        <taxon>Geodia</taxon>
    </lineage>
</organism>
<dbReference type="InterPro" id="IPR000073">
    <property type="entry name" value="AB_hydrolase_1"/>
</dbReference>
<dbReference type="Proteomes" id="UP001174909">
    <property type="component" value="Unassembled WGS sequence"/>
</dbReference>
<dbReference type="SUPFAM" id="SSF53474">
    <property type="entry name" value="alpha/beta-Hydrolases"/>
    <property type="match status" value="1"/>
</dbReference>
<accession>A0AA35WPV5</accession>
<dbReference type="SUPFAM" id="SSF49265">
    <property type="entry name" value="Fibronectin type III"/>
    <property type="match status" value="1"/>
</dbReference>
<dbReference type="AlphaFoldDB" id="A0AA35WPV5"/>
<dbReference type="InterPro" id="IPR013783">
    <property type="entry name" value="Ig-like_fold"/>
</dbReference>
<dbReference type="EMBL" id="CASHTH010002406">
    <property type="protein sequence ID" value="CAI8029423.1"/>
    <property type="molecule type" value="Genomic_DNA"/>
</dbReference>
<feature type="domain" description="AB hydrolase-1" evidence="1">
    <location>
        <begin position="100"/>
        <end position="243"/>
    </location>
</feature>
<dbReference type="InterPro" id="IPR036116">
    <property type="entry name" value="FN3_sf"/>
</dbReference>